<keyword evidence="7" id="KW-1133">Transmembrane helix</keyword>
<dbReference type="GO" id="GO:0016020">
    <property type="term" value="C:membrane"/>
    <property type="evidence" value="ECO:0007669"/>
    <property type="project" value="UniProtKB-SubCell"/>
</dbReference>
<dbReference type="AlphaFoldDB" id="A0A7K3VAT3"/>
<dbReference type="RefSeq" id="WP_164045896.1">
    <property type="nucleotide sequence ID" value="NZ_JAAXBK010000013.1"/>
</dbReference>
<feature type="transmembrane region" description="Helical" evidence="7">
    <location>
        <begin position="35"/>
        <end position="53"/>
    </location>
</feature>
<keyword evidence="7" id="KW-0645">Protease</keyword>
<evidence type="ECO:0000313" key="9">
    <source>
        <dbReference type="EMBL" id="NEK13974.1"/>
    </source>
</evidence>
<comment type="catalytic activity">
    <reaction evidence="1 7">
        <text>Cleavage of hydrophobic, N-terminal signal or leader sequences from secreted and periplasmic proteins.</text>
        <dbReference type="EC" id="3.4.21.89"/>
    </reaction>
</comment>
<dbReference type="GO" id="GO:0009003">
    <property type="term" value="F:signal peptidase activity"/>
    <property type="evidence" value="ECO:0007669"/>
    <property type="project" value="UniProtKB-EC"/>
</dbReference>
<evidence type="ECO:0000259" key="8">
    <source>
        <dbReference type="Pfam" id="PF10502"/>
    </source>
</evidence>
<dbReference type="InterPro" id="IPR036286">
    <property type="entry name" value="LexA/Signal_pep-like_sf"/>
</dbReference>
<dbReference type="PANTHER" id="PTHR43390:SF1">
    <property type="entry name" value="CHLOROPLAST PROCESSING PEPTIDASE"/>
    <property type="match status" value="1"/>
</dbReference>
<feature type="transmembrane region" description="Helical" evidence="7">
    <location>
        <begin position="12"/>
        <end position="29"/>
    </location>
</feature>
<dbReference type="Gene3D" id="2.10.109.10">
    <property type="entry name" value="Umud Fragment, subunit A"/>
    <property type="match status" value="1"/>
</dbReference>
<dbReference type="PROSITE" id="PS00761">
    <property type="entry name" value="SPASE_I_3"/>
    <property type="match status" value="1"/>
</dbReference>
<feature type="domain" description="Peptidase S26" evidence="8">
    <location>
        <begin position="78"/>
        <end position="272"/>
    </location>
</feature>
<dbReference type="InterPro" id="IPR000223">
    <property type="entry name" value="Pept_S26A_signal_pept_1"/>
</dbReference>
<feature type="transmembrane region" description="Helical" evidence="7">
    <location>
        <begin position="74"/>
        <end position="94"/>
    </location>
</feature>
<dbReference type="GO" id="GO:0004252">
    <property type="term" value="F:serine-type endopeptidase activity"/>
    <property type="evidence" value="ECO:0007669"/>
    <property type="project" value="InterPro"/>
</dbReference>
<comment type="subcellular location">
    <subcellularLocation>
        <location evidence="7">Membrane</location>
        <topology evidence="7">Single-pass type II membrane protein</topology>
    </subcellularLocation>
</comment>
<comment type="caution">
    <text evidence="7">Lacks conserved residue(s) required for the propagation of feature annotation.</text>
</comment>
<evidence type="ECO:0000256" key="6">
    <source>
        <dbReference type="PIRSR" id="PIRSR600223-1"/>
    </source>
</evidence>
<dbReference type="Pfam" id="PF10502">
    <property type="entry name" value="Peptidase_S26"/>
    <property type="match status" value="1"/>
</dbReference>
<dbReference type="GO" id="GO:0006465">
    <property type="term" value="P:signal peptide processing"/>
    <property type="evidence" value="ECO:0007669"/>
    <property type="project" value="InterPro"/>
</dbReference>
<sequence length="286" mass="32213">MAYLGCGWKATAYFAGGIVISIAQLWLFSVPSAAVFGYFLILAWRLIGLLHGYRAAKMMPADTVFPWYSRWYSLALIFLFAPFALAMLVRSFAFQPFTIPSSSMLPNLRSGDYMFAQKYAYGYSRYSLPYGLGPERRIFGHGPERGDVVMFRTPMDTKVDYVKRVVGLPGDRIQMRSGVLYLNGTAVEREPAGDLTYQSVTVQAFKETLPSGRSYAIVEQVDNARGDNTREFVVPDGHYFVLGDNRDNSLDSRFDMGFIPDDNIYAKAAIVLFNSEDGSRQMSWIQ</sequence>
<organism evidence="9 10">
    <name type="scientific">Rhizobium leguminosarum</name>
    <dbReference type="NCBI Taxonomy" id="384"/>
    <lineage>
        <taxon>Bacteria</taxon>
        <taxon>Pseudomonadati</taxon>
        <taxon>Pseudomonadota</taxon>
        <taxon>Alphaproteobacteria</taxon>
        <taxon>Hyphomicrobiales</taxon>
        <taxon>Rhizobiaceae</taxon>
        <taxon>Rhizobium/Agrobacterium group</taxon>
        <taxon>Rhizobium</taxon>
    </lineage>
</organism>
<dbReference type="PANTHER" id="PTHR43390">
    <property type="entry name" value="SIGNAL PEPTIDASE I"/>
    <property type="match status" value="1"/>
</dbReference>
<reference evidence="9 10" key="1">
    <citation type="submission" date="2019-12" db="EMBL/GenBank/DDBJ databases">
        <title>Rhizobium genotypes associated with high levels of biological nitrogen fixation by grain legumes in a temperate-maritime cropping system.</title>
        <authorList>
            <person name="Maluk M."/>
            <person name="Francesc Ferrando Molina F."/>
            <person name="Lopez Del Egido L."/>
            <person name="Lafos M."/>
            <person name="Langarica-Fuentes A."/>
            <person name="Gebre Yohannes G."/>
            <person name="Young M.W."/>
            <person name="Martin P."/>
            <person name="Gantlett R."/>
            <person name="Kenicer G."/>
            <person name="Hawes C."/>
            <person name="Begg G.S."/>
            <person name="Quilliam R.S."/>
            <person name="Squire G.R."/>
            <person name="Poole P.S."/>
            <person name="Young P.W."/>
            <person name="Iannetta P.M."/>
            <person name="James E.K."/>
        </authorList>
    </citation>
    <scope>NUCLEOTIDE SEQUENCE [LARGE SCALE GENOMIC DNA]</scope>
    <source>
        <strain evidence="9 10">JHI54</strain>
    </source>
</reference>
<comment type="caution">
    <text evidence="9">The sequence shown here is derived from an EMBL/GenBank/DDBJ whole genome shotgun (WGS) entry which is preliminary data.</text>
</comment>
<dbReference type="PRINTS" id="PR00727">
    <property type="entry name" value="LEADERPTASE"/>
</dbReference>
<dbReference type="SUPFAM" id="SSF51306">
    <property type="entry name" value="LexA/Signal peptidase"/>
    <property type="match status" value="1"/>
</dbReference>
<protein>
    <recommendedName>
        <fullName evidence="4 7">Signal peptidase I</fullName>
        <ecNumber evidence="3 7">3.4.21.89</ecNumber>
    </recommendedName>
</protein>
<evidence type="ECO:0000256" key="2">
    <source>
        <dbReference type="ARBA" id="ARBA00009370"/>
    </source>
</evidence>
<dbReference type="NCBIfam" id="TIGR02227">
    <property type="entry name" value="sigpep_I_bact"/>
    <property type="match status" value="1"/>
</dbReference>
<dbReference type="InterPro" id="IPR019533">
    <property type="entry name" value="Peptidase_S26"/>
</dbReference>
<dbReference type="InterPro" id="IPR019757">
    <property type="entry name" value="Pept_S26A_signal_pept_1_Lys-AS"/>
</dbReference>
<evidence type="ECO:0000256" key="4">
    <source>
        <dbReference type="ARBA" id="ARBA00019232"/>
    </source>
</evidence>
<name>A0A7K3VAT3_RHILE</name>
<evidence type="ECO:0000313" key="10">
    <source>
        <dbReference type="Proteomes" id="UP000471705"/>
    </source>
</evidence>
<proteinExistence type="inferred from homology"/>
<dbReference type="CDD" id="cd06530">
    <property type="entry name" value="S26_SPase_I"/>
    <property type="match status" value="1"/>
</dbReference>
<dbReference type="EC" id="3.4.21.89" evidence="3 7"/>
<evidence type="ECO:0000256" key="3">
    <source>
        <dbReference type="ARBA" id="ARBA00013208"/>
    </source>
</evidence>
<evidence type="ECO:0000256" key="7">
    <source>
        <dbReference type="RuleBase" id="RU362042"/>
    </source>
</evidence>
<accession>A0A7K3VAT3</accession>
<dbReference type="EMBL" id="WUFV01000002">
    <property type="protein sequence ID" value="NEK13974.1"/>
    <property type="molecule type" value="Genomic_DNA"/>
</dbReference>
<evidence type="ECO:0000256" key="5">
    <source>
        <dbReference type="ARBA" id="ARBA00022801"/>
    </source>
</evidence>
<keyword evidence="5 7" id="KW-0378">Hydrolase</keyword>
<dbReference type="Proteomes" id="UP000471705">
    <property type="component" value="Unassembled WGS sequence"/>
</dbReference>
<keyword evidence="7" id="KW-0472">Membrane</keyword>
<dbReference type="PROSITE" id="PS00760">
    <property type="entry name" value="SPASE_I_2"/>
    <property type="match status" value="1"/>
</dbReference>
<feature type="active site" evidence="6">
    <location>
        <position position="163"/>
    </location>
</feature>
<gene>
    <name evidence="9" type="primary">lepB</name>
    <name evidence="9" type="ORF">GR257_03765</name>
</gene>
<evidence type="ECO:0000256" key="1">
    <source>
        <dbReference type="ARBA" id="ARBA00000677"/>
    </source>
</evidence>
<comment type="similarity">
    <text evidence="2 7">Belongs to the peptidase S26 family.</text>
</comment>
<dbReference type="InterPro" id="IPR019758">
    <property type="entry name" value="Pept_S26A_signal_pept_1_CS"/>
</dbReference>
<keyword evidence="7" id="KW-0812">Transmembrane</keyword>
<feature type="active site" evidence="6">
    <location>
        <position position="103"/>
    </location>
</feature>